<reference evidence="3" key="1">
    <citation type="submission" date="2016-07" db="EMBL/GenBank/DDBJ databases">
        <authorList>
            <person name="Florea S."/>
            <person name="Webb J.S."/>
            <person name="Jaromczyk J."/>
            <person name="Schardl C.L."/>
        </authorList>
    </citation>
    <scope>NUCLEOTIDE SEQUENCE [LARGE SCALE GENOMIC DNA]</scope>
    <source>
        <strain evidence="3">CC-VM-7</strain>
    </source>
</reference>
<dbReference type="InterPro" id="IPR011990">
    <property type="entry name" value="TPR-like_helical_dom_sf"/>
</dbReference>
<evidence type="ECO:0008006" key="4">
    <source>
        <dbReference type="Google" id="ProtNLM"/>
    </source>
</evidence>
<dbReference type="OrthoDB" id="1250422at2"/>
<organism evidence="2 3">
    <name type="scientific">Chryseobacterium arthrosphaerae</name>
    <dbReference type="NCBI Taxonomy" id="651561"/>
    <lineage>
        <taxon>Bacteria</taxon>
        <taxon>Pseudomonadati</taxon>
        <taxon>Bacteroidota</taxon>
        <taxon>Flavobacteriia</taxon>
        <taxon>Flavobacteriales</taxon>
        <taxon>Weeksellaceae</taxon>
        <taxon>Chryseobacterium group</taxon>
        <taxon>Chryseobacterium</taxon>
    </lineage>
</organism>
<dbReference type="SUPFAM" id="SSF81901">
    <property type="entry name" value="HCP-like"/>
    <property type="match status" value="1"/>
</dbReference>
<dbReference type="Gene3D" id="1.25.40.10">
    <property type="entry name" value="Tetratricopeptide repeat domain"/>
    <property type="match status" value="1"/>
</dbReference>
<proteinExistence type="predicted"/>
<keyword evidence="1" id="KW-0732">Signal</keyword>
<evidence type="ECO:0000256" key="1">
    <source>
        <dbReference type="SAM" id="SignalP"/>
    </source>
</evidence>
<gene>
    <name evidence="2" type="ORF">BBI00_17685</name>
</gene>
<evidence type="ECO:0000313" key="3">
    <source>
        <dbReference type="Proteomes" id="UP000093432"/>
    </source>
</evidence>
<feature type="chain" id="PRO_5008620704" description="Tetratricopeptide repeat protein" evidence="1">
    <location>
        <begin position="20"/>
        <end position="198"/>
    </location>
</feature>
<dbReference type="EMBL" id="MAYG01000012">
    <property type="protein sequence ID" value="OCA71543.1"/>
    <property type="molecule type" value="Genomic_DNA"/>
</dbReference>
<sequence length="198" mass="22206">MNKLLFVLGFFMTGFWASAQTFSDQALQQSVQQINGAKTDGDYDTLFNIFSEAKTSEKWKADYYAAVAMYLKAHHLLKYNPEKSAAESNETARKFATQALASEKNNGEINTLLGLIYAQKIRTATSANYQKDLKTATDYMTKANAQLKNSPRLTCLKYEVAQLSNNKTEALEFYSKAVNEFNTTSSTSPDWGKQLINP</sequence>
<dbReference type="STRING" id="651561.BBI00_17685"/>
<dbReference type="AlphaFoldDB" id="A0A1B8ZIW5"/>
<name>A0A1B8ZIW5_9FLAO</name>
<protein>
    <recommendedName>
        <fullName evidence="4">Tetratricopeptide repeat protein</fullName>
    </recommendedName>
</protein>
<evidence type="ECO:0000313" key="2">
    <source>
        <dbReference type="EMBL" id="OCA71543.1"/>
    </source>
</evidence>
<feature type="signal peptide" evidence="1">
    <location>
        <begin position="1"/>
        <end position="19"/>
    </location>
</feature>
<accession>A0A1B8ZIW5</accession>
<dbReference type="Proteomes" id="UP000093432">
    <property type="component" value="Unassembled WGS sequence"/>
</dbReference>
<comment type="caution">
    <text evidence="2">The sequence shown here is derived from an EMBL/GenBank/DDBJ whole genome shotgun (WGS) entry which is preliminary data.</text>
</comment>
<dbReference type="RefSeq" id="WP_065400190.1">
    <property type="nucleotide sequence ID" value="NZ_JAKYXH010000003.1"/>
</dbReference>